<dbReference type="InterPro" id="IPR015797">
    <property type="entry name" value="NUDIX_hydrolase-like_dom_sf"/>
</dbReference>
<reference evidence="3" key="1">
    <citation type="submission" date="2019-01" db="EMBL/GenBank/DDBJ databases">
        <title>Genomic signatures and co-occurrence patterns of the ultra-small Saccharimodia (Patescibacteria phylum) suggest a symbiotic lifestyle.</title>
        <authorList>
            <person name="Lemos L."/>
            <person name="Medeiros J."/>
            <person name="Andreote F."/>
            <person name="Fernandes G."/>
            <person name="Varani A."/>
            <person name="Oliveira G."/>
            <person name="Pylro V."/>
        </authorList>
    </citation>
    <scope>NUCLEOTIDE SEQUENCE [LARGE SCALE GENOMIC DNA]</scope>
    <source>
        <strain evidence="3">AMD01</strain>
    </source>
</reference>
<dbReference type="CDD" id="cd02883">
    <property type="entry name" value="NUDIX_Hydrolase"/>
    <property type="match status" value="1"/>
</dbReference>
<feature type="domain" description="RNase H type-1" evidence="1">
    <location>
        <begin position="157"/>
        <end position="288"/>
    </location>
</feature>
<dbReference type="InterPro" id="IPR053151">
    <property type="entry name" value="RNase_H-like"/>
</dbReference>
<dbReference type="PANTHER" id="PTHR47723">
    <property type="entry name" value="OS05G0353850 PROTEIN"/>
    <property type="match status" value="1"/>
</dbReference>
<comment type="caution">
    <text evidence="3">The sequence shown here is derived from an EMBL/GenBank/DDBJ whole genome shotgun (WGS) entry which is preliminary data.</text>
</comment>
<dbReference type="Proteomes" id="UP000289269">
    <property type="component" value="Unassembled WGS sequence"/>
</dbReference>
<evidence type="ECO:0000313" key="4">
    <source>
        <dbReference type="Proteomes" id="UP000289269"/>
    </source>
</evidence>
<name>A0A4Q0AKC2_9BACT</name>
<dbReference type="Pfam" id="PF13456">
    <property type="entry name" value="RVT_3"/>
    <property type="match status" value="1"/>
</dbReference>
<organism evidence="3 4">
    <name type="scientific">Candidatus Chaera renei</name>
    <dbReference type="NCBI Taxonomy" id="2506947"/>
    <lineage>
        <taxon>Bacteria</taxon>
        <taxon>Candidatus Saccharimonadota</taxon>
        <taxon>Candidatus Saccharimonadia</taxon>
        <taxon>Candidatus Saccharimonadales</taxon>
        <taxon>Candidatus Saccharimonadaceae</taxon>
        <taxon>Candidatus Chaera</taxon>
    </lineage>
</organism>
<dbReference type="CDD" id="cd09279">
    <property type="entry name" value="RNase_HI_like"/>
    <property type="match status" value="1"/>
</dbReference>
<dbReference type="EMBL" id="SCKW01000012">
    <property type="protein sequence ID" value="RWZ79442.1"/>
    <property type="molecule type" value="Genomic_DNA"/>
</dbReference>
<dbReference type="PROSITE" id="PS51462">
    <property type="entry name" value="NUDIX"/>
    <property type="match status" value="1"/>
</dbReference>
<dbReference type="GO" id="GO:0004523">
    <property type="term" value="F:RNA-DNA hybrid ribonuclease activity"/>
    <property type="evidence" value="ECO:0007669"/>
    <property type="project" value="InterPro"/>
</dbReference>
<dbReference type="GO" id="GO:0003964">
    <property type="term" value="F:RNA-directed DNA polymerase activity"/>
    <property type="evidence" value="ECO:0007669"/>
    <property type="project" value="UniProtKB-KW"/>
</dbReference>
<dbReference type="InterPro" id="IPR036397">
    <property type="entry name" value="RNaseH_sf"/>
</dbReference>
<dbReference type="InterPro" id="IPR002156">
    <property type="entry name" value="RNaseH_domain"/>
</dbReference>
<dbReference type="AlphaFoldDB" id="A0A4Q0AKC2"/>
<accession>A0A4Q0AKC2</accession>
<dbReference type="Gene3D" id="3.30.420.10">
    <property type="entry name" value="Ribonuclease H-like superfamily/Ribonuclease H"/>
    <property type="match status" value="1"/>
</dbReference>
<sequence length="292" mass="32631">MKQRIVVRVAIIQNGKVLLVLPTRSSSSSAPNEKAYELPGSKVLPGEHPLDTLRRHIVEQMGAELTTVQLSDVVSTIRGTPLPLQIITLVYQAGLAAESRQIKPGQFIDKYVWIELSKIQLDRITEETALALQLSVAGHGKEITLLKKQSNIVKKSPNSALIIYTDGGSRGNPGPSATGYVIFDESNNNLYEGGGYLGITTNNQAEYQAVLQAMEKARSMGARRLDFRMDSLLVVNQLSGIYQIKNRDLWPIYERIKQLSQQFDKVSFRHVKREFNRLADAMVNKVLDERKV</sequence>
<protein>
    <submittedName>
        <fullName evidence="3">Reverse transcriptase-like protein</fullName>
    </submittedName>
</protein>
<dbReference type="InterPro" id="IPR000086">
    <property type="entry name" value="NUDIX_hydrolase_dom"/>
</dbReference>
<feature type="domain" description="Nudix hydrolase" evidence="2">
    <location>
        <begin position="2"/>
        <end position="136"/>
    </location>
</feature>
<evidence type="ECO:0000259" key="2">
    <source>
        <dbReference type="PROSITE" id="PS51462"/>
    </source>
</evidence>
<evidence type="ECO:0000259" key="1">
    <source>
        <dbReference type="PROSITE" id="PS50879"/>
    </source>
</evidence>
<dbReference type="InterPro" id="IPR012337">
    <property type="entry name" value="RNaseH-like_sf"/>
</dbReference>
<evidence type="ECO:0000313" key="3">
    <source>
        <dbReference type="EMBL" id="RWZ79442.1"/>
    </source>
</evidence>
<dbReference type="Pfam" id="PF00293">
    <property type="entry name" value="NUDIX"/>
    <property type="match status" value="1"/>
</dbReference>
<proteinExistence type="predicted"/>
<gene>
    <name evidence="3" type="ORF">EOT04_01650</name>
</gene>
<dbReference type="PANTHER" id="PTHR47723:SF24">
    <property type="entry name" value="RNASE H TYPE-1 DOMAIN-CONTAINING PROTEIN"/>
    <property type="match status" value="1"/>
</dbReference>
<dbReference type="GO" id="GO:0003676">
    <property type="term" value="F:nucleic acid binding"/>
    <property type="evidence" value="ECO:0007669"/>
    <property type="project" value="InterPro"/>
</dbReference>
<keyword evidence="4" id="KW-1185">Reference proteome</keyword>
<dbReference type="PROSITE" id="PS50879">
    <property type="entry name" value="RNASE_H_1"/>
    <property type="match status" value="1"/>
</dbReference>
<dbReference type="Gene3D" id="3.90.79.10">
    <property type="entry name" value="Nucleoside Triphosphate Pyrophosphohydrolase"/>
    <property type="match status" value="1"/>
</dbReference>
<dbReference type="SUPFAM" id="SSF53098">
    <property type="entry name" value="Ribonuclease H-like"/>
    <property type="match status" value="1"/>
</dbReference>
<dbReference type="SUPFAM" id="SSF55811">
    <property type="entry name" value="Nudix"/>
    <property type="match status" value="1"/>
</dbReference>